<dbReference type="SUPFAM" id="SSF54534">
    <property type="entry name" value="FKBP-like"/>
    <property type="match status" value="2"/>
</dbReference>
<dbReference type="Proteomes" id="UP000282759">
    <property type="component" value="Unassembled WGS sequence"/>
</dbReference>
<gene>
    <name evidence="6" type="ORF">EOD41_17660</name>
</gene>
<accession>A0A437MKL0</accession>
<organism evidence="6 7">
    <name type="scientific">Mucilaginibacter limnophilus</name>
    <dbReference type="NCBI Taxonomy" id="1932778"/>
    <lineage>
        <taxon>Bacteria</taxon>
        <taxon>Pseudomonadati</taxon>
        <taxon>Bacteroidota</taxon>
        <taxon>Sphingobacteriia</taxon>
        <taxon>Sphingobacteriales</taxon>
        <taxon>Sphingobacteriaceae</taxon>
        <taxon>Mucilaginibacter</taxon>
    </lineage>
</organism>
<feature type="domain" description="PPIase FKBP-type" evidence="5">
    <location>
        <begin position="199"/>
        <end position="306"/>
    </location>
</feature>
<dbReference type="EMBL" id="SACK01000009">
    <property type="protein sequence ID" value="RVT98198.1"/>
    <property type="molecule type" value="Genomic_DNA"/>
</dbReference>
<comment type="catalytic activity">
    <reaction evidence="1 4">
        <text>[protein]-peptidylproline (omega=180) = [protein]-peptidylproline (omega=0)</text>
        <dbReference type="Rhea" id="RHEA:16237"/>
        <dbReference type="Rhea" id="RHEA-COMP:10747"/>
        <dbReference type="Rhea" id="RHEA-COMP:10748"/>
        <dbReference type="ChEBI" id="CHEBI:83833"/>
        <dbReference type="ChEBI" id="CHEBI:83834"/>
        <dbReference type="EC" id="5.2.1.8"/>
    </reaction>
</comment>
<dbReference type="PROSITE" id="PS51257">
    <property type="entry name" value="PROKAR_LIPOPROTEIN"/>
    <property type="match status" value="1"/>
</dbReference>
<reference evidence="6 7" key="1">
    <citation type="submission" date="2019-01" db="EMBL/GenBank/DDBJ databases">
        <authorList>
            <person name="Chen W.-M."/>
        </authorList>
    </citation>
    <scope>NUCLEOTIDE SEQUENCE [LARGE SCALE GENOMIC DNA]</scope>
    <source>
        <strain evidence="6 7">YBJ-36</strain>
    </source>
</reference>
<keyword evidence="3 4" id="KW-0697">Rotamase</keyword>
<name>A0A437MKL0_9SPHI</name>
<dbReference type="InterPro" id="IPR001179">
    <property type="entry name" value="PPIase_FKBP_dom"/>
</dbReference>
<keyword evidence="4" id="KW-0413">Isomerase</keyword>
<dbReference type="OrthoDB" id="669809at2"/>
<evidence type="ECO:0000259" key="5">
    <source>
        <dbReference type="PROSITE" id="PS50059"/>
    </source>
</evidence>
<proteinExistence type="predicted"/>
<evidence type="ECO:0000313" key="7">
    <source>
        <dbReference type="Proteomes" id="UP000282759"/>
    </source>
</evidence>
<dbReference type="GO" id="GO:0003755">
    <property type="term" value="F:peptidyl-prolyl cis-trans isomerase activity"/>
    <property type="evidence" value="ECO:0007669"/>
    <property type="project" value="UniProtKB-KW"/>
</dbReference>
<dbReference type="EC" id="5.2.1.8" evidence="2 4"/>
<sequence>MKRILFTFLAGAAILTSCNKDKVYPDIKQYDSEQIQNYINANGLKNAMQRDTTGGDTSGIYYQIIDQGHGKNIEYSDRLNMVYTIRTFDGKYVATDTILNHYSGYLGQFASLGLPKGLQSAIYNNLKNKGGSMRVLIPSRLAYGVNGTGSGSVENNSRIAGNQCLDYWVRIIDNQRGYDSVAIQNFATRNSINLSEYTRDISGLYYKISGLDTGDVVTKSAYVSLSYSLYNLNNALIQQSSYSDTYDALIKAVQESLLSTRNGQQVSLLIPTHLGYGDPAQLSNTGVVIIPAFSCLKYDYTITAVTNYAQE</sequence>
<evidence type="ECO:0000256" key="4">
    <source>
        <dbReference type="PROSITE-ProRule" id="PRU00277"/>
    </source>
</evidence>
<dbReference type="AlphaFoldDB" id="A0A437MKL0"/>
<evidence type="ECO:0000313" key="6">
    <source>
        <dbReference type="EMBL" id="RVT98198.1"/>
    </source>
</evidence>
<feature type="domain" description="PPIase FKBP-type" evidence="5">
    <location>
        <begin position="68"/>
        <end position="175"/>
    </location>
</feature>
<dbReference type="RefSeq" id="WP_127707401.1">
    <property type="nucleotide sequence ID" value="NZ_SACK01000009.1"/>
</dbReference>
<dbReference type="PROSITE" id="PS50059">
    <property type="entry name" value="FKBP_PPIASE"/>
    <property type="match status" value="2"/>
</dbReference>
<comment type="caution">
    <text evidence="6">The sequence shown here is derived from an EMBL/GenBank/DDBJ whole genome shotgun (WGS) entry which is preliminary data.</text>
</comment>
<dbReference type="InterPro" id="IPR046357">
    <property type="entry name" value="PPIase_dom_sf"/>
</dbReference>
<evidence type="ECO:0000256" key="3">
    <source>
        <dbReference type="ARBA" id="ARBA00023110"/>
    </source>
</evidence>
<protein>
    <recommendedName>
        <fullName evidence="2 4">peptidylprolyl isomerase</fullName>
        <ecNumber evidence="2 4">5.2.1.8</ecNumber>
    </recommendedName>
</protein>
<keyword evidence="7" id="KW-1185">Reference proteome</keyword>
<dbReference type="Gene3D" id="3.10.50.40">
    <property type="match status" value="2"/>
</dbReference>
<evidence type="ECO:0000256" key="1">
    <source>
        <dbReference type="ARBA" id="ARBA00000971"/>
    </source>
</evidence>
<evidence type="ECO:0000256" key="2">
    <source>
        <dbReference type="ARBA" id="ARBA00013194"/>
    </source>
</evidence>